<evidence type="ECO:0000256" key="3">
    <source>
        <dbReference type="ARBA" id="ARBA00022475"/>
    </source>
</evidence>
<keyword evidence="3" id="KW-1003">Cell membrane</keyword>
<dbReference type="InterPro" id="IPR004704">
    <property type="entry name" value="PTS_IID_man"/>
</dbReference>
<dbReference type="EMBL" id="JANKAS010000017">
    <property type="protein sequence ID" value="MCR1900003.1"/>
    <property type="molecule type" value="Genomic_DNA"/>
</dbReference>
<evidence type="ECO:0000256" key="8">
    <source>
        <dbReference type="ARBA" id="ARBA00023136"/>
    </source>
</evidence>
<evidence type="ECO:0000256" key="1">
    <source>
        <dbReference type="ARBA" id="ARBA00004651"/>
    </source>
</evidence>
<accession>A0AAE3L4F6</accession>
<evidence type="ECO:0000256" key="7">
    <source>
        <dbReference type="ARBA" id="ARBA00022989"/>
    </source>
</evidence>
<keyword evidence="8 9" id="KW-0472">Membrane</keyword>
<protein>
    <submittedName>
        <fullName evidence="10">PTS system mannose/fructose/sorbose family transporter subunit IID</fullName>
    </submittedName>
</protein>
<organism evidence="10 11">
    <name type="scientific">Irregularibacter muris</name>
    <dbReference type="NCBI Taxonomy" id="1796619"/>
    <lineage>
        <taxon>Bacteria</taxon>
        <taxon>Bacillati</taxon>
        <taxon>Bacillota</taxon>
        <taxon>Clostridia</taxon>
        <taxon>Eubacteriales</taxon>
        <taxon>Eubacteriaceae</taxon>
        <taxon>Irregularibacter</taxon>
    </lineage>
</organism>
<keyword evidence="2" id="KW-0813">Transport</keyword>
<dbReference type="Pfam" id="PF03613">
    <property type="entry name" value="EIID-AGA"/>
    <property type="match status" value="1"/>
</dbReference>
<dbReference type="AlphaFoldDB" id="A0AAE3L4F6"/>
<feature type="transmembrane region" description="Helical" evidence="9">
    <location>
        <begin position="258"/>
        <end position="278"/>
    </location>
</feature>
<dbReference type="InterPro" id="IPR050303">
    <property type="entry name" value="GatZ_KbaZ_carbometab"/>
</dbReference>
<feature type="transmembrane region" description="Helical" evidence="9">
    <location>
        <begin position="146"/>
        <end position="167"/>
    </location>
</feature>
<evidence type="ECO:0000256" key="6">
    <source>
        <dbReference type="ARBA" id="ARBA00022692"/>
    </source>
</evidence>
<comment type="caution">
    <text evidence="10">The sequence shown here is derived from an EMBL/GenBank/DDBJ whole genome shotgun (WGS) entry which is preliminary data.</text>
</comment>
<evidence type="ECO:0000256" key="2">
    <source>
        <dbReference type="ARBA" id="ARBA00022448"/>
    </source>
</evidence>
<proteinExistence type="predicted"/>
<keyword evidence="5" id="KW-0598">Phosphotransferase system</keyword>
<name>A0AAE3L4F6_9FIRM</name>
<feature type="transmembrane region" description="Helical" evidence="9">
    <location>
        <begin position="187"/>
        <end position="210"/>
    </location>
</feature>
<comment type="subcellular location">
    <subcellularLocation>
        <location evidence="1">Cell membrane</location>
        <topology evidence="1">Multi-pass membrane protein</topology>
    </subcellularLocation>
</comment>
<evidence type="ECO:0000313" key="10">
    <source>
        <dbReference type="EMBL" id="MCR1900003.1"/>
    </source>
</evidence>
<dbReference type="GO" id="GO:0005886">
    <property type="term" value="C:plasma membrane"/>
    <property type="evidence" value="ECO:0007669"/>
    <property type="project" value="UniProtKB-SubCell"/>
</dbReference>
<sequence>MSDIYQESVKSDIKLTKKDVNKSFFLWWWICEISNSFERLQTLAFCACISPILKKLYPDEKDLSEALMRHLNFFNSQGIWGGLVHGITIAMEEQKARGEDVPEEAITGIKTGLMGPFAGIGDTVDWGTWKPICFALGVTFASNGSAIGAILPFLFTIITLIEGYYIWNLGYSLGQDSIKTVLKGGWVQELITGASILGLFMMGALSANFVKLTTPLTIKMANAEPLAIQNIFDQIAPGILPLAITFIIYWYLKNKGQNYTKILLTIIIASLLGALIGIF</sequence>
<evidence type="ECO:0000256" key="5">
    <source>
        <dbReference type="ARBA" id="ARBA00022683"/>
    </source>
</evidence>
<dbReference type="PANTHER" id="PTHR32502:SF5">
    <property type="entry name" value="N-ACETYLGALACTOSAMINE PERMEASE IID COMPONENT-RELATED"/>
    <property type="match status" value="1"/>
</dbReference>
<evidence type="ECO:0000256" key="4">
    <source>
        <dbReference type="ARBA" id="ARBA00022597"/>
    </source>
</evidence>
<feature type="transmembrane region" description="Helical" evidence="9">
    <location>
        <begin position="231"/>
        <end position="252"/>
    </location>
</feature>
<dbReference type="GO" id="GO:0009401">
    <property type="term" value="P:phosphoenolpyruvate-dependent sugar phosphotransferase system"/>
    <property type="evidence" value="ECO:0007669"/>
    <property type="project" value="UniProtKB-KW"/>
</dbReference>
<keyword evidence="7 9" id="KW-1133">Transmembrane helix</keyword>
<dbReference type="Proteomes" id="UP001205748">
    <property type="component" value="Unassembled WGS sequence"/>
</dbReference>
<reference evidence="10" key="1">
    <citation type="submission" date="2022-07" db="EMBL/GenBank/DDBJ databases">
        <title>Enhanced cultured diversity of the mouse gut microbiota enables custom-made synthetic communities.</title>
        <authorList>
            <person name="Afrizal A."/>
        </authorList>
    </citation>
    <scope>NUCLEOTIDE SEQUENCE</scope>
    <source>
        <strain evidence="10">DSM 28593</strain>
    </source>
</reference>
<keyword evidence="6 9" id="KW-0812">Transmembrane</keyword>
<dbReference type="PANTHER" id="PTHR32502">
    <property type="entry name" value="N-ACETYLGALACTOSAMINE PERMEASE II COMPONENT-RELATED"/>
    <property type="match status" value="1"/>
</dbReference>
<dbReference type="RefSeq" id="WP_257532891.1">
    <property type="nucleotide sequence ID" value="NZ_JANKAS010000017.1"/>
</dbReference>
<keyword evidence="4" id="KW-0762">Sugar transport</keyword>
<gene>
    <name evidence="10" type="ORF">NSA47_13620</name>
</gene>
<dbReference type="PROSITE" id="PS51108">
    <property type="entry name" value="PTS_EIID"/>
    <property type="match status" value="1"/>
</dbReference>
<evidence type="ECO:0000256" key="9">
    <source>
        <dbReference type="SAM" id="Phobius"/>
    </source>
</evidence>
<evidence type="ECO:0000313" key="11">
    <source>
        <dbReference type="Proteomes" id="UP001205748"/>
    </source>
</evidence>
<keyword evidence="11" id="KW-1185">Reference proteome</keyword>